<evidence type="ECO:0000259" key="1">
    <source>
        <dbReference type="Pfam" id="PF14526"/>
    </source>
</evidence>
<dbReference type="SUPFAM" id="SSF55136">
    <property type="entry name" value="Probable bacterial effector-binding domain"/>
    <property type="match status" value="1"/>
</dbReference>
<dbReference type="InterPro" id="IPR029441">
    <property type="entry name" value="Cass2"/>
</dbReference>
<name>A0A1R1F1T0_9BACL</name>
<evidence type="ECO:0000313" key="2">
    <source>
        <dbReference type="EMBL" id="OMF58007.1"/>
    </source>
</evidence>
<dbReference type="InterPro" id="IPR011256">
    <property type="entry name" value="Reg_factor_effector_dom_sf"/>
</dbReference>
<dbReference type="EMBL" id="MRTP01000001">
    <property type="protein sequence ID" value="OMF58007.1"/>
    <property type="molecule type" value="Genomic_DNA"/>
</dbReference>
<accession>A0A1R1F1T0</accession>
<comment type="caution">
    <text evidence="2">The sequence shown here is derived from an EMBL/GenBank/DDBJ whole genome shotgun (WGS) entry which is preliminary data.</text>
</comment>
<dbReference type="AlphaFoldDB" id="A0A1R1F1T0"/>
<organism evidence="2 3">
    <name type="scientific">Paenibacillus rhizosphaerae</name>
    <dbReference type="NCBI Taxonomy" id="297318"/>
    <lineage>
        <taxon>Bacteria</taxon>
        <taxon>Bacillati</taxon>
        <taxon>Bacillota</taxon>
        <taxon>Bacilli</taxon>
        <taxon>Bacillales</taxon>
        <taxon>Paenibacillaceae</taxon>
        <taxon>Paenibacillus</taxon>
    </lineage>
</organism>
<dbReference type="PANTHER" id="PTHR36444">
    <property type="entry name" value="TRANSCRIPTIONAL REGULATOR PROTEIN YOBU-RELATED"/>
    <property type="match status" value="1"/>
</dbReference>
<dbReference type="Gene3D" id="3.20.80.10">
    <property type="entry name" value="Regulatory factor, effector binding domain"/>
    <property type="match status" value="1"/>
</dbReference>
<sequence>MKLHLINSTRTNNFNDPGMMGKIQAIWNEASDKVERHRDMIYGIYYDYESNYKGDYSLSVATENHPGDTWIEIPDDATYEVFTVDTADEMGIVKTWRSIWEKEEAGALRRAYTYDYEKYHPGGEIEIYIAVK</sequence>
<reference evidence="2 3" key="1">
    <citation type="submission" date="2016-11" db="EMBL/GenBank/DDBJ databases">
        <title>Paenibacillus species isolates.</title>
        <authorList>
            <person name="Beno S.M."/>
        </authorList>
    </citation>
    <scope>NUCLEOTIDE SEQUENCE [LARGE SCALE GENOMIC DNA]</scope>
    <source>
        <strain evidence="2 3">FSL R5-0378</strain>
    </source>
</reference>
<evidence type="ECO:0000313" key="3">
    <source>
        <dbReference type="Proteomes" id="UP000187172"/>
    </source>
</evidence>
<dbReference type="RefSeq" id="WP_076166990.1">
    <property type="nucleotide sequence ID" value="NZ_MRTP01000001.1"/>
</dbReference>
<dbReference type="STRING" id="297318.BK138_05400"/>
<dbReference type="Pfam" id="PF14526">
    <property type="entry name" value="Cass2"/>
    <property type="match status" value="1"/>
</dbReference>
<feature type="domain" description="Integron-associated effector binding protein" evidence="1">
    <location>
        <begin position="18"/>
        <end position="131"/>
    </location>
</feature>
<proteinExistence type="predicted"/>
<dbReference type="InterPro" id="IPR053182">
    <property type="entry name" value="YobU-like_regulator"/>
</dbReference>
<protein>
    <submittedName>
        <fullName evidence="2">AraC family transcriptional regulator</fullName>
    </submittedName>
</protein>
<dbReference type="PANTHER" id="PTHR36444:SF2">
    <property type="entry name" value="TRANSCRIPTIONAL REGULATOR PROTEIN YOBU-RELATED"/>
    <property type="match status" value="1"/>
</dbReference>
<gene>
    <name evidence="2" type="ORF">BK138_05400</name>
</gene>
<keyword evidence="3" id="KW-1185">Reference proteome</keyword>
<dbReference type="Proteomes" id="UP000187172">
    <property type="component" value="Unassembled WGS sequence"/>
</dbReference>